<dbReference type="Pfam" id="PF13681">
    <property type="entry name" value="PilX"/>
    <property type="match status" value="1"/>
</dbReference>
<keyword evidence="1" id="KW-0472">Membrane</keyword>
<keyword evidence="1" id="KW-1133">Transmembrane helix</keyword>
<organism evidence="4 5">
    <name type="scientific">Methylovulum psychrotolerans</name>
    <dbReference type="NCBI Taxonomy" id="1704499"/>
    <lineage>
        <taxon>Bacteria</taxon>
        <taxon>Pseudomonadati</taxon>
        <taxon>Pseudomonadota</taxon>
        <taxon>Gammaproteobacteria</taxon>
        <taxon>Methylococcales</taxon>
        <taxon>Methylococcaceae</taxon>
        <taxon>Methylovulum</taxon>
    </lineage>
</organism>
<dbReference type="Proteomes" id="UP000237423">
    <property type="component" value="Unassembled WGS sequence"/>
</dbReference>
<feature type="domain" description="PilX/PilW C-terminal" evidence="2">
    <location>
        <begin position="109"/>
        <end position="188"/>
    </location>
</feature>
<proteinExistence type="predicted"/>
<accession>A0A2S5CJ80</accession>
<gene>
    <name evidence="4" type="ORF">AADEFJLK_03336</name>
</gene>
<name>A0A2S5CJ80_9GAMM</name>
<evidence type="ECO:0000313" key="5">
    <source>
        <dbReference type="Proteomes" id="UP000237423"/>
    </source>
</evidence>
<evidence type="ECO:0000259" key="3">
    <source>
        <dbReference type="Pfam" id="PF14341"/>
    </source>
</evidence>
<keyword evidence="1" id="KW-0812">Transmembrane</keyword>
<sequence length="198" mass="21507">MLKANPYQPQNPCLHQKGAVLAIGLVMLLLLTLIGISGTQSTGLEERMAGNEQDENLAFQAAEATIKAAEQQLEWTAGHAVVINYTQEGINGYYTVDSPVLNDPASNYLSVTQTAAFWENNPSITYSDGTLVDVNLDNPPKYFIQFLGQHISRDTTQNNNNNTCIYRIMAYARGRSASSLAIVESIYAIGASVRNGGC</sequence>
<feature type="transmembrane region" description="Helical" evidence="1">
    <location>
        <begin position="20"/>
        <end position="38"/>
    </location>
</feature>
<feature type="domain" description="Type 4 fimbrial biogenesis protein PilX N-terminal" evidence="3">
    <location>
        <begin position="17"/>
        <end position="65"/>
    </location>
</feature>
<evidence type="ECO:0008006" key="6">
    <source>
        <dbReference type="Google" id="ProtNLM"/>
    </source>
</evidence>
<dbReference type="AlphaFoldDB" id="A0A2S5CJ80"/>
<dbReference type="EMBL" id="PGFZ01000008">
    <property type="protein sequence ID" value="POZ50864.1"/>
    <property type="molecule type" value="Genomic_DNA"/>
</dbReference>
<reference evidence="4 5" key="1">
    <citation type="submission" date="2017-11" db="EMBL/GenBank/DDBJ databases">
        <title>Draft Genome Sequence of Methylobacter psychrotolerans Sph1T, an Obligate Methanotroph from Low-Temperature Environments.</title>
        <authorList>
            <person name="Oshkin I.Y."/>
            <person name="Miroshnikov K."/>
            <person name="Belova S.E."/>
            <person name="Korzhenkov A."/>
            <person name="Toshchakov S.V."/>
            <person name="Dedysh S.N."/>
        </authorList>
    </citation>
    <scope>NUCLEOTIDE SEQUENCE [LARGE SCALE GENOMIC DNA]</scope>
    <source>
        <strain evidence="4 5">Sph1</strain>
    </source>
</reference>
<protein>
    <recommendedName>
        <fullName evidence="6">Type 4 fimbrial biogenesis protein PilX N-terminal domain-containing protein</fullName>
    </recommendedName>
</protein>
<dbReference type="Pfam" id="PF14341">
    <property type="entry name" value="PilX_N"/>
    <property type="match status" value="1"/>
</dbReference>
<evidence type="ECO:0000256" key="1">
    <source>
        <dbReference type="SAM" id="Phobius"/>
    </source>
</evidence>
<comment type="caution">
    <text evidence="4">The sequence shown here is derived from an EMBL/GenBank/DDBJ whole genome shotgun (WGS) entry which is preliminary data.</text>
</comment>
<dbReference type="InterPro" id="IPR025205">
    <property type="entry name" value="PilX/PilW_C"/>
</dbReference>
<dbReference type="InterPro" id="IPR025746">
    <property type="entry name" value="PilX_N_dom"/>
</dbReference>
<evidence type="ECO:0000313" key="4">
    <source>
        <dbReference type="EMBL" id="POZ50864.1"/>
    </source>
</evidence>
<evidence type="ECO:0000259" key="2">
    <source>
        <dbReference type="Pfam" id="PF13681"/>
    </source>
</evidence>
<dbReference type="RefSeq" id="WP_170065143.1">
    <property type="nucleotide sequence ID" value="NZ_PGFZ01000008.1"/>
</dbReference>